<evidence type="ECO:0000313" key="2">
    <source>
        <dbReference type="Proteomes" id="UP000766486"/>
    </source>
</evidence>
<keyword evidence="2" id="KW-1185">Reference proteome</keyword>
<dbReference type="Proteomes" id="UP000766486">
    <property type="component" value="Unassembled WGS sequence"/>
</dbReference>
<protein>
    <submittedName>
        <fullName evidence="1">Uncharacterized protein</fullName>
    </submittedName>
</protein>
<sequence length="72" mass="8392">MVKPTTTIPLWSWAPRFLSKLLYVNSQSRHTVLRFFQWDILHVNPGYSTTGFTNLIRDIKVRDLNTIASGRD</sequence>
<gene>
    <name evidence="1" type="ORF">CLO192961_LOCUS192623</name>
</gene>
<comment type="caution">
    <text evidence="1">The sequence shown here is derived from an EMBL/GenBank/DDBJ whole genome shotgun (WGS) entry which is preliminary data.</text>
</comment>
<accession>A0ABY6U903</accession>
<name>A0ABY6U903_BIOOC</name>
<proteinExistence type="predicted"/>
<reference evidence="1 2" key="1">
    <citation type="submission" date="2019-06" db="EMBL/GenBank/DDBJ databases">
        <authorList>
            <person name="Broberg M."/>
        </authorList>
    </citation>
    <scope>NUCLEOTIDE SEQUENCE [LARGE SCALE GENOMIC DNA]</scope>
</reference>
<dbReference type="EMBL" id="CABFNS010000753">
    <property type="protein sequence ID" value="VUC26566.1"/>
    <property type="molecule type" value="Genomic_DNA"/>
</dbReference>
<organism evidence="1 2">
    <name type="scientific">Bionectria ochroleuca</name>
    <name type="common">Gliocladium roseum</name>
    <dbReference type="NCBI Taxonomy" id="29856"/>
    <lineage>
        <taxon>Eukaryota</taxon>
        <taxon>Fungi</taxon>
        <taxon>Dikarya</taxon>
        <taxon>Ascomycota</taxon>
        <taxon>Pezizomycotina</taxon>
        <taxon>Sordariomycetes</taxon>
        <taxon>Hypocreomycetidae</taxon>
        <taxon>Hypocreales</taxon>
        <taxon>Bionectriaceae</taxon>
        <taxon>Clonostachys</taxon>
    </lineage>
</organism>
<evidence type="ECO:0000313" key="1">
    <source>
        <dbReference type="EMBL" id="VUC26566.1"/>
    </source>
</evidence>